<proteinExistence type="inferred from homology"/>
<evidence type="ECO:0000256" key="4">
    <source>
        <dbReference type="ARBA" id="ARBA00023002"/>
    </source>
</evidence>
<organism evidence="9 10">
    <name type="scientific">Xanthomonas perforans</name>
    <dbReference type="NCBI Taxonomy" id="442694"/>
    <lineage>
        <taxon>Bacteria</taxon>
        <taxon>Pseudomonadati</taxon>
        <taxon>Pseudomonadota</taxon>
        <taxon>Gammaproteobacteria</taxon>
        <taxon>Lysobacterales</taxon>
        <taxon>Lysobacteraceae</taxon>
        <taxon>Xanthomonas</taxon>
    </lineage>
</organism>
<comment type="similarity">
    <text evidence="1">Belongs to the MsrA Met sulfoxide reductase family.</text>
</comment>
<evidence type="ECO:0000259" key="8">
    <source>
        <dbReference type="Pfam" id="PF01625"/>
    </source>
</evidence>
<dbReference type="PANTHER" id="PTHR42799">
    <property type="entry name" value="MITOCHONDRIAL PEPTIDE METHIONINE SULFOXIDE REDUCTASE"/>
    <property type="match status" value="1"/>
</dbReference>
<protein>
    <recommendedName>
        <fullName evidence="3">Peptide methionine sulfoxide reductase MsrA</fullName>
        <ecNumber evidence="2">1.8.4.11</ecNumber>
    </recommendedName>
    <alternativeName>
        <fullName evidence="5">Peptide-methionine (S)-S-oxide reductase</fullName>
    </alternativeName>
</protein>
<reference evidence="9 10" key="1">
    <citation type="submission" date="2019-11" db="EMBL/GenBank/DDBJ databases">
        <title>Genome-resolved metagenomics to study the prevalence of co-infection and intraspecific heterogeneity among plant pathogen metapopulations.</title>
        <authorList>
            <person name="Newberry E."/>
            <person name="Bhandari R."/>
            <person name="Kemble J."/>
            <person name="Sikora E."/>
            <person name="Potnis N."/>
        </authorList>
    </citation>
    <scope>NUCLEOTIDE SEQUENCE [LARGE SCALE GENOMIC DNA]</scope>
    <source>
        <strain evidence="9">Xp_Tom_Tuscaloosa_18b</strain>
    </source>
</reference>
<feature type="non-terminal residue" evidence="9">
    <location>
        <position position="83"/>
    </location>
</feature>
<evidence type="ECO:0000256" key="7">
    <source>
        <dbReference type="ARBA" id="ARBA00048782"/>
    </source>
</evidence>
<keyword evidence="4" id="KW-0560">Oxidoreductase</keyword>
<evidence type="ECO:0000256" key="2">
    <source>
        <dbReference type="ARBA" id="ARBA00012502"/>
    </source>
</evidence>
<dbReference type="Gene3D" id="3.30.1060.10">
    <property type="entry name" value="Peptide methionine sulphoxide reductase MsrA"/>
    <property type="match status" value="1"/>
</dbReference>
<dbReference type="GO" id="GO:0034599">
    <property type="term" value="P:cellular response to oxidative stress"/>
    <property type="evidence" value="ECO:0007669"/>
    <property type="project" value="TreeGrafter"/>
</dbReference>
<comment type="catalytic activity">
    <reaction evidence="7">
        <text>[thioredoxin]-disulfide + L-methionine + H2O = L-methionine (S)-S-oxide + [thioredoxin]-dithiol</text>
        <dbReference type="Rhea" id="RHEA:19993"/>
        <dbReference type="Rhea" id="RHEA-COMP:10698"/>
        <dbReference type="Rhea" id="RHEA-COMP:10700"/>
        <dbReference type="ChEBI" id="CHEBI:15377"/>
        <dbReference type="ChEBI" id="CHEBI:29950"/>
        <dbReference type="ChEBI" id="CHEBI:50058"/>
        <dbReference type="ChEBI" id="CHEBI:57844"/>
        <dbReference type="ChEBI" id="CHEBI:58772"/>
        <dbReference type="EC" id="1.8.4.11"/>
    </reaction>
</comment>
<dbReference type="GO" id="GO:0005737">
    <property type="term" value="C:cytoplasm"/>
    <property type="evidence" value="ECO:0007669"/>
    <property type="project" value="TreeGrafter"/>
</dbReference>
<evidence type="ECO:0000256" key="5">
    <source>
        <dbReference type="ARBA" id="ARBA00030643"/>
    </source>
</evidence>
<dbReference type="Pfam" id="PF01625">
    <property type="entry name" value="PMSR"/>
    <property type="match status" value="1"/>
</dbReference>
<dbReference type="InterPro" id="IPR002569">
    <property type="entry name" value="Met_Sox_Rdtase_MsrA_dom"/>
</dbReference>
<feature type="non-terminal residue" evidence="9">
    <location>
        <position position="1"/>
    </location>
</feature>
<dbReference type="EC" id="1.8.4.11" evidence="2"/>
<evidence type="ECO:0000256" key="1">
    <source>
        <dbReference type="ARBA" id="ARBA00005591"/>
    </source>
</evidence>
<evidence type="ECO:0000313" key="10">
    <source>
        <dbReference type="Proteomes" id="UP000471082"/>
    </source>
</evidence>
<accession>A0A7X5SD31</accession>
<evidence type="ECO:0000256" key="6">
    <source>
        <dbReference type="ARBA" id="ARBA00047806"/>
    </source>
</evidence>
<sequence>SHPLKDRFAGLQQIRFALGCFWGAERKFWTEPGVYSTSVGYAGGVTPNPTYEEVCSGLTGHTEVVQVVFDPAVVSLERLLQLF</sequence>
<dbReference type="Proteomes" id="UP000471082">
    <property type="component" value="Unassembled WGS sequence"/>
</dbReference>
<comment type="caution">
    <text evidence="9">The sequence shown here is derived from an EMBL/GenBank/DDBJ whole genome shotgun (WGS) entry which is preliminary data.</text>
</comment>
<comment type="catalytic activity">
    <reaction evidence="6">
        <text>L-methionyl-[protein] + [thioredoxin]-disulfide + H2O = L-methionyl-(S)-S-oxide-[protein] + [thioredoxin]-dithiol</text>
        <dbReference type="Rhea" id="RHEA:14217"/>
        <dbReference type="Rhea" id="RHEA-COMP:10698"/>
        <dbReference type="Rhea" id="RHEA-COMP:10700"/>
        <dbReference type="Rhea" id="RHEA-COMP:12313"/>
        <dbReference type="Rhea" id="RHEA-COMP:12315"/>
        <dbReference type="ChEBI" id="CHEBI:15377"/>
        <dbReference type="ChEBI" id="CHEBI:16044"/>
        <dbReference type="ChEBI" id="CHEBI:29950"/>
        <dbReference type="ChEBI" id="CHEBI:44120"/>
        <dbReference type="ChEBI" id="CHEBI:50058"/>
        <dbReference type="EC" id="1.8.4.11"/>
    </reaction>
</comment>
<evidence type="ECO:0000313" key="9">
    <source>
        <dbReference type="EMBL" id="NEL81379.1"/>
    </source>
</evidence>
<dbReference type="GO" id="GO:0008113">
    <property type="term" value="F:peptide-methionine (S)-S-oxide reductase activity"/>
    <property type="evidence" value="ECO:0007669"/>
    <property type="project" value="UniProtKB-EC"/>
</dbReference>
<dbReference type="InterPro" id="IPR050162">
    <property type="entry name" value="MsrA_MetSO_reductase"/>
</dbReference>
<dbReference type="AlphaFoldDB" id="A0A7X5SD31"/>
<feature type="domain" description="Peptide methionine sulphoxide reductase MsrA" evidence="8">
    <location>
        <begin position="14"/>
        <end position="83"/>
    </location>
</feature>
<dbReference type="PANTHER" id="PTHR42799:SF2">
    <property type="entry name" value="MITOCHONDRIAL PEPTIDE METHIONINE SULFOXIDE REDUCTASE"/>
    <property type="match status" value="1"/>
</dbReference>
<dbReference type="EMBL" id="JAAGYU010002524">
    <property type="protein sequence ID" value="NEL81379.1"/>
    <property type="molecule type" value="Genomic_DNA"/>
</dbReference>
<dbReference type="InterPro" id="IPR036509">
    <property type="entry name" value="Met_Sox_Rdtase_MsrA_sf"/>
</dbReference>
<dbReference type="SUPFAM" id="SSF55068">
    <property type="entry name" value="Peptide methionine sulfoxide reductase"/>
    <property type="match status" value="1"/>
</dbReference>
<name>A0A7X5SD31_XANPE</name>
<evidence type="ECO:0000256" key="3">
    <source>
        <dbReference type="ARBA" id="ARBA00021129"/>
    </source>
</evidence>
<gene>
    <name evidence="9" type="ORF">G3W61_34520</name>
</gene>